<dbReference type="InterPro" id="IPR052550">
    <property type="entry name" value="Pyrimidine_5'-ntase_YjjG"/>
</dbReference>
<dbReference type="RefSeq" id="WP_066193723.1">
    <property type="nucleotide sequence ID" value="NZ_JARMMB010000022.1"/>
</dbReference>
<dbReference type="Gene3D" id="3.40.50.1000">
    <property type="entry name" value="HAD superfamily/HAD-like"/>
    <property type="match status" value="1"/>
</dbReference>
<dbReference type="InterPro" id="IPR023198">
    <property type="entry name" value="PGP-like_dom2"/>
</dbReference>
<proteinExistence type="predicted"/>
<dbReference type="InterPro" id="IPR023214">
    <property type="entry name" value="HAD_sf"/>
</dbReference>
<evidence type="ECO:0000313" key="1">
    <source>
        <dbReference type="EMBL" id="PKG30798.1"/>
    </source>
</evidence>
<evidence type="ECO:0000313" key="2">
    <source>
        <dbReference type="Proteomes" id="UP000233343"/>
    </source>
</evidence>
<name>A0A2N0ZMR0_9BACI</name>
<dbReference type="Pfam" id="PF13419">
    <property type="entry name" value="HAD_2"/>
    <property type="match status" value="1"/>
</dbReference>
<dbReference type="SUPFAM" id="SSF56784">
    <property type="entry name" value="HAD-like"/>
    <property type="match status" value="1"/>
</dbReference>
<dbReference type="Proteomes" id="UP000233343">
    <property type="component" value="Unassembled WGS sequence"/>
</dbReference>
<dbReference type="GO" id="GO:0008253">
    <property type="term" value="F:5'-nucleotidase activity"/>
    <property type="evidence" value="ECO:0007669"/>
    <property type="project" value="InterPro"/>
</dbReference>
<dbReference type="InterPro" id="IPR041492">
    <property type="entry name" value="HAD_2"/>
</dbReference>
<dbReference type="InterPro" id="IPR006439">
    <property type="entry name" value="HAD-SF_hydro_IA"/>
</dbReference>
<sequence length="232" mass="27202">MKQYQYLLFDIDDTLLDFQATEKMSLQLLFEQEQLLLTPEIEKHYRSFNQSLWRSFEEGKITRDTLLNTRFATFLKEYGKVVDGAFMEKSYRSFLEQGHHLMDGALDLISRLADQYELYVVTNGVSKTQDRRLRDSGLHPLFKKVFVSEDTGFQKPMKEFFDYVFARIPDFSPDKALIIGDSLLADMAGGKQAGMDTCWINPEKKPDDIHVMPTYEIRHLNELYKIIGREER</sequence>
<dbReference type="PANTHER" id="PTHR47478">
    <property type="match status" value="1"/>
</dbReference>
<protein>
    <submittedName>
        <fullName evidence="1">Noncanonical pyrimidine nucleotidase, YjjG family</fullName>
    </submittedName>
</protein>
<accession>A0A2N0ZMR0</accession>
<dbReference type="NCBIfam" id="TIGR01549">
    <property type="entry name" value="HAD-SF-IA-v1"/>
    <property type="match status" value="1"/>
</dbReference>
<organism evidence="1 2">
    <name type="scientific">Cytobacillus horneckiae</name>
    <dbReference type="NCBI Taxonomy" id="549687"/>
    <lineage>
        <taxon>Bacteria</taxon>
        <taxon>Bacillati</taxon>
        <taxon>Bacillota</taxon>
        <taxon>Bacilli</taxon>
        <taxon>Bacillales</taxon>
        <taxon>Bacillaceae</taxon>
        <taxon>Cytobacillus</taxon>
    </lineage>
</organism>
<dbReference type="SFLD" id="SFLDG01135">
    <property type="entry name" value="C1.5.6:_HAD__Beta-PGM__Phospha"/>
    <property type="match status" value="1"/>
</dbReference>
<comment type="caution">
    <text evidence="1">The sequence shown here is derived from an EMBL/GenBank/DDBJ whole genome shotgun (WGS) entry which is preliminary data.</text>
</comment>
<reference evidence="1 2" key="1">
    <citation type="journal article" date="2010" name="Int. J. Syst. Evol. Microbiol.">
        <title>Bacillus horneckiae sp. nov., isolated from a spacecraft-assembly clean room.</title>
        <authorList>
            <person name="Vaishampayan P."/>
            <person name="Probst A."/>
            <person name="Krishnamurthi S."/>
            <person name="Ghosh S."/>
            <person name="Osman S."/>
            <person name="McDowall A."/>
            <person name="Ruckmani A."/>
            <person name="Mayilraj S."/>
            <person name="Venkateswaran K."/>
        </authorList>
    </citation>
    <scope>NUCLEOTIDE SEQUENCE [LARGE SCALE GENOMIC DNA]</scope>
    <source>
        <strain evidence="2">1PO1SC</strain>
    </source>
</reference>
<dbReference type="Gene3D" id="1.10.150.240">
    <property type="entry name" value="Putative phosphatase, domain 2"/>
    <property type="match status" value="1"/>
</dbReference>
<dbReference type="EMBL" id="PISD01000005">
    <property type="protein sequence ID" value="PKG30798.1"/>
    <property type="molecule type" value="Genomic_DNA"/>
</dbReference>
<dbReference type="SFLD" id="SFLDG01129">
    <property type="entry name" value="C1.5:_HAD__Beta-PGM__Phosphata"/>
    <property type="match status" value="1"/>
</dbReference>
<dbReference type="InterPro" id="IPR011951">
    <property type="entry name" value="HAD-SF_hydro_IA_YjjG/PynA"/>
</dbReference>
<keyword evidence="2" id="KW-1185">Reference proteome</keyword>
<dbReference type="InterPro" id="IPR036412">
    <property type="entry name" value="HAD-like_sf"/>
</dbReference>
<dbReference type="NCBIfam" id="TIGR02254">
    <property type="entry name" value="YjjG_YfnB"/>
    <property type="match status" value="1"/>
</dbReference>
<gene>
    <name evidence="1" type="ORF">CWS20_01600</name>
</gene>
<dbReference type="SFLD" id="SFLDS00003">
    <property type="entry name" value="Haloacid_Dehalogenase"/>
    <property type="match status" value="1"/>
</dbReference>
<dbReference type="CDD" id="cd04305">
    <property type="entry name" value="HAD_Neu5Ac-Pase_like"/>
    <property type="match status" value="1"/>
</dbReference>
<dbReference type="PANTHER" id="PTHR47478:SF1">
    <property type="entry name" value="PYRIMIDINE 5'-NUCLEOTIDASE YJJG"/>
    <property type="match status" value="1"/>
</dbReference>
<dbReference type="AlphaFoldDB" id="A0A2N0ZMR0"/>